<keyword evidence="1" id="KW-0812">Transmembrane</keyword>
<dbReference type="Gene3D" id="3.90.79.10">
    <property type="entry name" value="Nucleoside Triphosphate Pyrophosphohydrolase"/>
    <property type="match status" value="1"/>
</dbReference>
<dbReference type="PANTHER" id="PTHR43736">
    <property type="entry name" value="ADP-RIBOSE PYROPHOSPHATASE"/>
    <property type="match status" value="1"/>
</dbReference>
<dbReference type="Proteomes" id="UP001054902">
    <property type="component" value="Unassembled WGS sequence"/>
</dbReference>
<feature type="transmembrane region" description="Helical" evidence="1">
    <location>
        <begin position="6"/>
        <end position="27"/>
    </location>
</feature>
<dbReference type="Pfam" id="PF00293">
    <property type="entry name" value="NUDIX"/>
    <property type="match status" value="1"/>
</dbReference>
<organism evidence="3 4">
    <name type="scientific">Chaetoceros tenuissimus</name>
    <dbReference type="NCBI Taxonomy" id="426638"/>
    <lineage>
        <taxon>Eukaryota</taxon>
        <taxon>Sar</taxon>
        <taxon>Stramenopiles</taxon>
        <taxon>Ochrophyta</taxon>
        <taxon>Bacillariophyta</taxon>
        <taxon>Coscinodiscophyceae</taxon>
        <taxon>Chaetocerotophycidae</taxon>
        <taxon>Chaetocerotales</taxon>
        <taxon>Chaetocerotaceae</taxon>
        <taxon>Chaetoceros</taxon>
    </lineage>
</organism>
<sequence length="235" mass="26405">MSSAPSKAIITGSFMAGFAVASFLRYLDKKRISGRNRQNAGAFPEGNDSSMFWGDVNELTKVPQKNKFLPAELYGQMIRDTIGCCVDALVVRFNPLTNRKECLLVERATEPVKGVWWLPGGRLFKGETFFDGAIRKAKEETGLDNVKPIQVLGFYNTFFPTSAWDTDECKGTQTVQPIVLVEVERAAEIMLDKTSERYRWIGLDPDQAIKDGEDKYVVDALLKLQAWNSTYGEKK</sequence>
<protein>
    <submittedName>
        <fullName evidence="3">Colanic acid biosynthesis protein WcaH</fullName>
    </submittedName>
</protein>
<evidence type="ECO:0000313" key="4">
    <source>
        <dbReference type="Proteomes" id="UP001054902"/>
    </source>
</evidence>
<dbReference type="InterPro" id="IPR000086">
    <property type="entry name" value="NUDIX_hydrolase_dom"/>
</dbReference>
<gene>
    <name evidence="3" type="ORF">CTEN210_15715</name>
</gene>
<keyword evidence="1" id="KW-1133">Transmembrane helix</keyword>
<dbReference type="AlphaFoldDB" id="A0AAD3HDI1"/>
<comment type="caution">
    <text evidence="3">The sequence shown here is derived from an EMBL/GenBank/DDBJ whole genome shotgun (WGS) entry which is preliminary data.</text>
</comment>
<dbReference type="PROSITE" id="PS51462">
    <property type="entry name" value="NUDIX"/>
    <property type="match status" value="1"/>
</dbReference>
<feature type="domain" description="Nudix hydrolase" evidence="2">
    <location>
        <begin position="77"/>
        <end position="226"/>
    </location>
</feature>
<dbReference type="InterPro" id="IPR015797">
    <property type="entry name" value="NUDIX_hydrolase-like_dom_sf"/>
</dbReference>
<keyword evidence="1" id="KW-0472">Membrane</keyword>
<accession>A0AAD3HDI1</accession>
<reference evidence="3 4" key="1">
    <citation type="journal article" date="2021" name="Sci. Rep.">
        <title>The genome of the diatom Chaetoceros tenuissimus carries an ancient integrated fragment of an extant virus.</title>
        <authorList>
            <person name="Hongo Y."/>
            <person name="Kimura K."/>
            <person name="Takaki Y."/>
            <person name="Yoshida Y."/>
            <person name="Baba S."/>
            <person name="Kobayashi G."/>
            <person name="Nagasaki K."/>
            <person name="Hano T."/>
            <person name="Tomaru Y."/>
        </authorList>
    </citation>
    <scope>NUCLEOTIDE SEQUENCE [LARGE SCALE GENOMIC DNA]</scope>
    <source>
        <strain evidence="3 4">NIES-3715</strain>
    </source>
</reference>
<name>A0AAD3HDI1_9STRA</name>
<dbReference type="SUPFAM" id="SSF55811">
    <property type="entry name" value="Nudix"/>
    <property type="match status" value="1"/>
</dbReference>
<evidence type="ECO:0000259" key="2">
    <source>
        <dbReference type="PROSITE" id="PS51462"/>
    </source>
</evidence>
<dbReference type="PANTHER" id="PTHR43736:SF1">
    <property type="entry name" value="DIHYDRONEOPTERIN TRIPHOSPHATE DIPHOSPHATASE"/>
    <property type="match status" value="1"/>
</dbReference>
<keyword evidence="4" id="KW-1185">Reference proteome</keyword>
<evidence type="ECO:0000313" key="3">
    <source>
        <dbReference type="EMBL" id="GFH59239.1"/>
    </source>
</evidence>
<evidence type="ECO:0000256" key="1">
    <source>
        <dbReference type="SAM" id="Phobius"/>
    </source>
</evidence>
<proteinExistence type="predicted"/>
<dbReference type="EMBL" id="BLLK01000062">
    <property type="protein sequence ID" value="GFH59239.1"/>
    <property type="molecule type" value="Genomic_DNA"/>
</dbReference>